<gene>
    <name evidence="1" type="ORF">KIM372_14070</name>
</gene>
<evidence type="ECO:0000313" key="2">
    <source>
        <dbReference type="Proteomes" id="UP001321766"/>
    </source>
</evidence>
<accession>A0ABM8B9C2</accession>
<organism evidence="1 2">
    <name type="scientific">Bombiscardovia nodaiensis</name>
    <dbReference type="NCBI Taxonomy" id="2932181"/>
    <lineage>
        <taxon>Bacteria</taxon>
        <taxon>Bacillati</taxon>
        <taxon>Actinomycetota</taxon>
        <taxon>Actinomycetes</taxon>
        <taxon>Bifidobacteriales</taxon>
        <taxon>Bifidobacteriaceae</taxon>
        <taxon>Bombiscardovia</taxon>
    </lineage>
</organism>
<protein>
    <submittedName>
        <fullName evidence="1">Uncharacterized protein</fullName>
    </submittedName>
</protein>
<keyword evidence="2" id="KW-1185">Reference proteome</keyword>
<reference evidence="1 2" key="1">
    <citation type="journal article" date="2023" name="Microbiol. Spectr.">
        <title>Symbiosis of Carpenter Bees with Uncharacterized Lactic Acid Bacteria Showing NAD Auxotrophy.</title>
        <authorList>
            <person name="Kawasaki S."/>
            <person name="Ozawa K."/>
            <person name="Mori T."/>
            <person name="Yamamoto A."/>
            <person name="Ito M."/>
            <person name="Ohkuma M."/>
            <person name="Sakamoto M."/>
            <person name="Matsutani M."/>
        </authorList>
    </citation>
    <scope>NUCLEOTIDE SEQUENCE [LARGE SCALE GENOMIC DNA]</scope>
    <source>
        <strain evidence="1 2">Kim37-2</strain>
    </source>
</reference>
<dbReference type="EMBL" id="AP026798">
    <property type="protein sequence ID" value="BDR53500.1"/>
    <property type="molecule type" value="Genomic_DNA"/>
</dbReference>
<proteinExistence type="predicted"/>
<dbReference type="Proteomes" id="UP001321766">
    <property type="component" value="Chromosome"/>
</dbReference>
<sequence length="49" mass="5451">MEKNEMKVAKTRKEALRQICKASIQGLLGIFVGAGMSKELIGKEEVLSW</sequence>
<name>A0ABM8B9C2_9BIFI</name>
<evidence type="ECO:0000313" key="1">
    <source>
        <dbReference type="EMBL" id="BDR53500.1"/>
    </source>
</evidence>